<dbReference type="Pfam" id="PF10011">
    <property type="entry name" value="DUF2254"/>
    <property type="match status" value="1"/>
</dbReference>
<feature type="transmembrane region" description="Helical" evidence="1">
    <location>
        <begin position="50"/>
        <end position="75"/>
    </location>
</feature>
<gene>
    <name evidence="2" type="ORF">HG543_53080</name>
</gene>
<dbReference type="EMBL" id="JABBJJ010000651">
    <property type="protein sequence ID" value="NMO23535.1"/>
    <property type="molecule type" value="Genomic_DNA"/>
</dbReference>
<keyword evidence="1" id="KW-0812">Transmembrane</keyword>
<evidence type="ECO:0000256" key="1">
    <source>
        <dbReference type="SAM" id="Phobius"/>
    </source>
</evidence>
<organism evidence="2 3">
    <name type="scientific">Pyxidicoccus fallax</name>
    <dbReference type="NCBI Taxonomy" id="394095"/>
    <lineage>
        <taxon>Bacteria</taxon>
        <taxon>Pseudomonadati</taxon>
        <taxon>Myxococcota</taxon>
        <taxon>Myxococcia</taxon>
        <taxon>Myxococcales</taxon>
        <taxon>Cystobacterineae</taxon>
        <taxon>Myxococcaceae</taxon>
        <taxon>Pyxidicoccus</taxon>
    </lineage>
</organism>
<dbReference type="AlphaFoldDB" id="A0A848LZM2"/>
<keyword evidence="1" id="KW-0472">Membrane</keyword>
<dbReference type="InterPro" id="IPR018723">
    <property type="entry name" value="DUF2254_membrane"/>
</dbReference>
<keyword evidence="3" id="KW-1185">Reference proteome</keyword>
<keyword evidence="1" id="KW-1133">Transmembrane helix</keyword>
<sequence>MANRLGESLLIIPGIMVLGAIGLEFTASWLDRTLEPGTLPGFLRLSSEATVQLLSTIAGATITTVGVVFSLLVVSMQLASGQFSPRVLHTFFHERLGKVVVGLLAAVFTYCVLALRALPEDLASSPSAVPHLTVDLAVLLTLVSVGVLVLYLHRIARRQYVGSIIAAITEETLEQVEELCWTGKVLAPEEPPDVSRLGAPLVVSARVSGWVQQVSTTGLLAAVPPGSVLRLETRVGAFLAKGIPLATIWPNPGQEATVSRALHAAVVVGSSRTTRQDVDFGLRQLSDIALRSLSPAVNDPTTAIEVVVRMATILRQLLLIELPPQVRVADNGSVLLRPWDLDHAEYVRHAFEQLRIYAAPHPQVAIALVRSMRMLWEAVDGADRVEAQRELERQLDLALQGCERAGLLPADMEAVREAATHVQDPLRQLGLSEHGPVVH</sequence>
<comment type="caution">
    <text evidence="2">The sequence shown here is derived from an EMBL/GenBank/DDBJ whole genome shotgun (WGS) entry which is preliminary data.</text>
</comment>
<protein>
    <submittedName>
        <fullName evidence="2">DUF2254 domain-containing protein</fullName>
    </submittedName>
</protein>
<feature type="transmembrane region" description="Helical" evidence="1">
    <location>
        <begin position="9"/>
        <end position="30"/>
    </location>
</feature>
<evidence type="ECO:0000313" key="2">
    <source>
        <dbReference type="EMBL" id="NMO23535.1"/>
    </source>
</evidence>
<feature type="transmembrane region" description="Helical" evidence="1">
    <location>
        <begin position="130"/>
        <end position="152"/>
    </location>
</feature>
<proteinExistence type="predicted"/>
<dbReference type="Proteomes" id="UP000518300">
    <property type="component" value="Unassembled WGS sequence"/>
</dbReference>
<feature type="transmembrane region" description="Helical" evidence="1">
    <location>
        <begin position="96"/>
        <end position="118"/>
    </location>
</feature>
<evidence type="ECO:0000313" key="3">
    <source>
        <dbReference type="Proteomes" id="UP000518300"/>
    </source>
</evidence>
<reference evidence="2 3" key="1">
    <citation type="submission" date="2020-04" db="EMBL/GenBank/DDBJ databases">
        <title>Draft genome of Pyxidicoccus fallax type strain.</title>
        <authorList>
            <person name="Whitworth D.E."/>
        </authorList>
    </citation>
    <scope>NUCLEOTIDE SEQUENCE [LARGE SCALE GENOMIC DNA]</scope>
    <source>
        <strain evidence="2 3">DSM 14698</strain>
    </source>
</reference>
<accession>A0A848LZM2</accession>
<dbReference type="RefSeq" id="WP_169352595.1">
    <property type="nucleotide sequence ID" value="NZ_JABBJJ010000651.1"/>
</dbReference>
<name>A0A848LZM2_9BACT</name>